<evidence type="ECO:0000256" key="15">
    <source>
        <dbReference type="ARBA" id="ARBA00026073"/>
    </source>
</evidence>
<keyword evidence="9 20" id="KW-0378">Hydrolase</keyword>
<dbReference type="InterPro" id="IPR006309">
    <property type="entry name" value="DnaQ_proteo"/>
</dbReference>
<comment type="subunit">
    <text evidence="15 20">DNA polymerase III contains a core (composed of alpha, epsilon and theta chains) that associates with a tau subunit. This core dimerizes to form the POLIII' complex. PolIII' associates with the gamma complex (composed of gamma, delta, delta', psi and chi chains) and with the beta chain to form the complete DNA polymerase III complex.</text>
</comment>
<dbReference type="NCBIfam" id="NF004316">
    <property type="entry name" value="PRK05711.1"/>
    <property type="match status" value="1"/>
</dbReference>
<dbReference type="GO" id="GO:0003677">
    <property type="term" value="F:DNA binding"/>
    <property type="evidence" value="ECO:0007669"/>
    <property type="project" value="InterPro"/>
</dbReference>
<protein>
    <recommendedName>
        <fullName evidence="3 20">DNA polymerase III subunit epsilon</fullName>
        <ecNumber evidence="2 20">2.7.7.7</ecNumber>
    </recommendedName>
</protein>
<evidence type="ECO:0000256" key="11">
    <source>
        <dbReference type="ARBA" id="ARBA00022842"/>
    </source>
</evidence>
<keyword evidence="4 20" id="KW-0808">Transferase</keyword>
<evidence type="ECO:0000256" key="3">
    <source>
        <dbReference type="ARBA" id="ARBA00020352"/>
    </source>
</evidence>
<keyword evidence="10 20" id="KW-0269">Exonuclease</keyword>
<keyword evidence="7 20" id="KW-0540">Nuclease</keyword>
<feature type="binding site" evidence="18">
    <location>
        <position position="54"/>
    </location>
    <ligand>
        <name>substrate</name>
    </ligand>
</feature>
<dbReference type="EMBL" id="QAOG01000001">
    <property type="protein sequence ID" value="PTQ61932.1"/>
    <property type="molecule type" value="Genomic_DNA"/>
</dbReference>
<evidence type="ECO:0000313" key="23">
    <source>
        <dbReference type="Proteomes" id="UP000244189"/>
    </source>
</evidence>
<keyword evidence="11 19" id="KW-0460">Magnesium</keyword>
<proteinExistence type="predicted"/>
<evidence type="ECO:0000256" key="10">
    <source>
        <dbReference type="ARBA" id="ARBA00022839"/>
    </source>
</evidence>
<evidence type="ECO:0000256" key="20">
    <source>
        <dbReference type="RuleBase" id="RU364087"/>
    </source>
</evidence>
<name>A0A2T5GRI3_9SPHN</name>
<feature type="binding site" evidence="18">
    <location>
        <position position="59"/>
    </location>
    <ligand>
        <name>substrate</name>
    </ligand>
</feature>
<sequence length="232" mass="25234">MAMREIVFDTETTGLSFSGGDRMVEIGCVEMLNRVETGRTFHAYYHPERDMPVEAFNVHGLSQAFLSDKPRFGDAVEELLEFVGDSPMIAHNAGFDFSFLNGELTKCGRPIVHMQRMVDTLQIARSRHPGAKHSLDALCSRFGIDRSHRVLHGALLDAQLLAQVYVELMGGRQIGLGLLSNTGSSASTPVVAQAPRVVRPPRVFVASEGDLAAHAAFMKGIKDPIWGAVASG</sequence>
<dbReference type="SUPFAM" id="SSF53098">
    <property type="entry name" value="Ribonuclease H-like"/>
    <property type="match status" value="1"/>
</dbReference>
<evidence type="ECO:0000256" key="17">
    <source>
        <dbReference type="PIRSR" id="PIRSR606309-1"/>
    </source>
</evidence>
<feature type="binding site" evidence="19">
    <location>
        <position position="157"/>
    </location>
    <ligand>
        <name>a divalent metal cation</name>
        <dbReference type="ChEBI" id="CHEBI:60240"/>
        <label>1</label>
        <note>catalytic</note>
    </ligand>
</feature>
<evidence type="ECO:0000256" key="13">
    <source>
        <dbReference type="ARBA" id="ARBA00023211"/>
    </source>
</evidence>
<dbReference type="FunFam" id="3.30.420.10:FF:000012">
    <property type="entry name" value="DNA polymerase III subunit epsilon"/>
    <property type="match status" value="1"/>
</dbReference>
<evidence type="ECO:0000256" key="7">
    <source>
        <dbReference type="ARBA" id="ARBA00022722"/>
    </source>
</evidence>
<dbReference type="CDD" id="cd06131">
    <property type="entry name" value="DNA_pol_III_epsilon_Ecoli_like"/>
    <property type="match status" value="1"/>
</dbReference>
<keyword evidence="12 20" id="KW-0239">DNA-directed DNA polymerase</keyword>
<feature type="binding site" evidence="18">
    <location>
        <position position="9"/>
    </location>
    <ligand>
        <name>substrate</name>
    </ligand>
</feature>
<dbReference type="GO" id="GO:0003887">
    <property type="term" value="F:DNA-directed DNA polymerase activity"/>
    <property type="evidence" value="ECO:0007669"/>
    <property type="project" value="UniProtKB-KW"/>
</dbReference>
<dbReference type="InterPro" id="IPR036397">
    <property type="entry name" value="RNaseH_sf"/>
</dbReference>
<evidence type="ECO:0000256" key="16">
    <source>
        <dbReference type="ARBA" id="ARBA00049244"/>
    </source>
</evidence>
<evidence type="ECO:0000256" key="8">
    <source>
        <dbReference type="ARBA" id="ARBA00022723"/>
    </source>
</evidence>
<gene>
    <name evidence="20" type="primary">dnaQ</name>
    <name evidence="22" type="ORF">C8J26_0202</name>
</gene>
<dbReference type="Pfam" id="PF00929">
    <property type="entry name" value="RNase_T"/>
    <property type="match status" value="1"/>
</dbReference>
<dbReference type="GO" id="GO:0046872">
    <property type="term" value="F:metal ion binding"/>
    <property type="evidence" value="ECO:0007669"/>
    <property type="project" value="UniProtKB-KW"/>
</dbReference>
<comment type="caution">
    <text evidence="22">The sequence shown here is derived from an EMBL/GenBank/DDBJ whole genome shotgun (WGS) entry which is preliminary data.</text>
</comment>
<dbReference type="AlphaFoldDB" id="A0A2T5GRI3"/>
<feature type="domain" description="Exonuclease" evidence="21">
    <location>
        <begin position="4"/>
        <end position="174"/>
    </location>
</feature>
<evidence type="ECO:0000313" key="22">
    <source>
        <dbReference type="EMBL" id="PTQ61932.1"/>
    </source>
</evidence>
<dbReference type="NCBIfam" id="TIGR00573">
    <property type="entry name" value="dnaq"/>
    <property type="match status" value="1"/>
</dbReference>
<dbReference type="EC" id="2.7.7.7" evidence="2 20"/>
<comment type="catalytic activity">
    <reaction evidence="16 20">
        <text>DNA(n) + a 2'-deoxyribonucleoside 5'-triphosphate = DNA(n+1) + diphosphate</text>
        <dbReference type="Rhea" id="RHEA:22508"/>
        <dbReference type="Rhea" id="RHEA-COMP:17339"/>
        <dbReference type="Rhea" id="RHEA-COMP:17340"/>
        <dbReference type="ChEBI" id="CHEBI:33019"/>
        <dbReference type="ChEBI" id="CHEBI:61560"/>
        <dbReference type="ChEBI" id="CHEBI:173112"/>
        <dbReference type="EC" id="2.7.7.7"/>
    </reaction>
</comment>
<feature type="active site" description="Proton acceptor" evidence="17">
    <location>
        <position position="152"/>
    </location>
</feature>
<dbReference type="SMART" id="SM00479">
    <property type="entry name" value="EXOIII"/>
    <property type="match status" value="1"/>
</dbReference>
<keyword evidence="8 19" id="KW-0479">Metal-binding</keyword>
<evidence type="ECO:0000256" key="9">
    <source>
        <dbReference type="ARBA" id="ARBA00022801"/>
    </source>
</evidence>
<evidence type="ECO:0000256" key="19">
    <source>
        <dbReference type="PIRSR" id="PIRSR606309-3"/>
    </source>
</evidence>
<feature type="binding site" evidence="19">
    <location>
        <position position="9"/>
    </location>
    <ligand>
        <name>a divalent metal cation</name>
        <dbReference type="ChEBI" id="CHEBI:60240"/>
        <label>1</label>
        <note>catalytic</note>
    </ligand>
</feature>
<keyword evidence="6 20" id="KW-0235">DNA replication</keyword>
<dbReference type="Gene3D" id="3.30.420.10">
    <property type="entry name" value="Ribonuclease H-like superfamily/Ribonuclease H"/>
    <property type="match status" value="1"/>
</dbReference>
<feature type="binding site" evidence="18">
    <location>
        <position position="11"/>
    </location>
    <ligand>
        <name>substrate</name>
    </ligand>
</feature>
<evidence type="ECO:0000256" key="18">
    <source>
        <dbReference type="PIRSR" id="PIRSR606309-2"/>
    </source>
</evidence>
<dbReference type="InterPro" id="IPR013520">
    <property type="entry name" value="Ribonucl_H"/>
</dbReference>
<comment type="cofactor">
    <cofactor evidence="1 20">
        <name>Mn(2+)</name>
        <dbReference type="ChEBI" id="CHEBI:29035"/>
    </cofactor>
</comment>
<comment type="function">
    <text evidence="14 20">DNA polymerase III is a complex, multichain enzyme responsible for most of the replicative synthesis in bacteria. The epsilon subunit contain the editing function and is a proofreading 3'-5' exonuclease.</text>
</comment>
<evidence type="ECO:0000256" key="5">
    <source>
        <dbReference type="ARBA" id="ARBA00022695"/>
    </source>
</evidence>
<dbReference type="PANTHER" id="PTHR30231:SF41">
    <property type="entry name" value="DNA POLYMERASE III SUBUNIT EPSILON"/>
    <property type="match status" value="1"/>
</dbReference>
<dbReference type="GO" id="GO:0008408">
    <property type="term" value="F:3'-5' exonuclease activity"/>
    <property type="evidence" value="ECO:0007669"/>
    <property type="project" value="TreeGrafter"/>
</dbReference>
<dbReference type="NCBIfam" id="TIGR01406">
    <property type="entry name" value="dnaQ_proteo"/>
    <property type="match status" value="1"/>
</dbReference>
<dbReference type="InterPro" id="IPR012337">
    <property type="entry name" value="RNaseH-like_sf"/>
</dbReference>
<evidence type="ECO:0000256" key="12">
    <source>
        <dbReference type="ARBA" id="ARBA00022932"/>
    </source>
</evidence>
<evidence type="ECO:0000256" key="6">
    <source>
        <dbReference type="ARBA" id="ARBA00022705"/>
    </source>
</evidence>
<dbReference type="PANTHER" id="PTHR30231">
    <property type="entry name" value="DNA POLYMERASE III SUBUNIT EPSILON"/>
    <property type="match status" value="1"/>
</dbReference>
<evidence type="ECO:0000256" key="4">
    <source>
        <dbReference type="ARBA" id="ARBA00022679"/>
    </source>
</evidence>
<evidence type="ECO:0000256" key="1">
    <source>
        <dbReference type="ARBA" id="ARBA00001936"/>
    </source>
</evidence>
<keyword evidence="13 19" id="KW-0464">Manganese</keyword>
<evidence type="ECO:0000256" key="2">
    <source>
        <dbReference type="ARBA" id="ARBA00012417"/>
    </source>
</evidence>
<feature type="binding site" evidence="19">
    <location>
        <position position="11"/>
    </location>
    <ligand>
        <name>a divalent metal cation</name>
        <dbReference type="ChEBI" id="CHEBI:60240"/>
        <label>1</label>
        <note>catalytic</note>
    </ligand>
</feature>
<dbReference type="Proteomes" id="UP000244189">
    <property type="component" value="Unassembled WGS sequence"/>
</dbReference>
<accession>A0A2T5GRI3</accession>
<evidence type="ECO:0000259" key="21">
    <source>
        <dbReference type="SMART" id="SM00479"/>
    </source>
</evidence>
<comment type="cofactor">
    <cofactor evidence="19">
        <name>Mg(2+)</name>
        <dbReference type="ChEBI" id="CHEBI:18420"/>
    </cofactor>
    <cofactor evidence="19">
        <name>Mn(2+)</name>
        <dbReference type="ChEBI" id="CHEBI:29035"/>
    </cofactor>
    <text evidence="19">Binds 2 divalent metal cations. Magnesium or manganese.</text>
</comment>
<feature type="binding site" evidence="18">
    <location>
        <position position="157"/>
    </location>
    <ligand>
        <name>substrate</name>
    </ligand>
</feature>
<keyword evidence="23" id="KW-1185">Reference proteome</keyword>
<keyword evidence="5 20" id="KW-0548">Nucleotidyltransferase</keyword>
<organism evidence="22 23">
    <name type="scientific">Sphingomonas aurantiaca</name>
    <dbReference type="NCBI Taxonomy" id="185949"/>
    <lineage>
        <taxon>Bacteria</taxon>
        <taxon>Pseudomonadati</taxon>
        <taxon>Pseudomonadota</taxon>
        <taxon>Alphaproteobacteria</taxon>
        <taxon>Sphingomonadales</taxon>
        <taxon>Sphingomonadaceae</taxon>
        <taxon>Sphingomonas</taxon>
    </lineage>
</organism>
<dbReference type="GO" id="GO:0005829">
    <property type="term" value="C:cytosol"/>
    <property type="evidence" value="ECO:0007669"/>
    <property type="project" value="TreeGrafter"/>
</dbReference>
<reference evidence="22 23" key="1">
    <citation type="submission" date="2018-04" db="EMBL/GenBank/DDBJ databases">
        <title>Genomic Encyclopedia of Type Strains, Phase III (KMG-III): the genomes of soil and plant-associated and newly described type strains.</title>
        <authorList>
            <person name="Whitman W."/>
        </authorList>
    </citation>
    <scope>NUCLEOTIDE SEQUENCE [LARGE SCALE GENOMIC DNA]</scope>
    <source>
        <strain evidence="22 23">MA101b</strain>
    </source>
</reference>
<evidence type="ECO:0000256" key="14">
    <source>
        <dbReference type="ARBA" id="ARBA00025483"/>
    </source>
</evidence>
<dbReference type="InterPro" id="IPR006054">
    <property type="entry name" value="DnaQ"/>
</dbReference>
<dbReference type="GO" id="GO:0045004">
    <property type="term" value="P:DNA replication proofreading"/>
    <property type="evidence" value="ECO:0007669"/>
    <property type="project" value="TreeGrafter"/>
</dbReference>